<accession>A0A9W4UVN1</accession>
<comment type="caution">
    <text evidence="1">The sequence shown here is derived from an EMBL/GenBank/DDBJ whole genome shotgun (WGS) entry which is preliminary data.</text>
</comment>
<name>A0A9W4UVN1_9PLEO</name>
<sequence>MDGWMDGVLRLGWPELKRTKERKGETSGGRAHVHNFFFALLSRLAVGGRHRLSTLYILFPPPLIRMSCITHRLITNRDLFAHSIPIPLRIVLFRLACSKSAEGCLLVHVMVCALHSTRATWAKRTSYNQ</sequence>
<organism evidence="1 2">
    <name type="scientific">Periconia digitata</name>
    <dbReference type="NCBI Taxonomy" id="1303443"/>
    <lineage>
        <taxon>Eukaryota</taxon>
        <taxon>Fungi</taxon>
        <taxon>Dikarya</taxon>
        <taxon>Ascomycota</taxon>
        <taxon>Pezizomycotina</taxon>
        <taxon>Dothideomycetes</taxon>
        <taxon>Pleosporomycetidae</taxon>
        <taxon>Pleosporales</taxon>
        <taxon>Massarineae</taxon>
        <taxon>Periconiaceae</taxon>
        <taxon>Periconia</taxon>
    </lineage>
</organism>
<reference evidence="1" key="1">
    <citation type="submission" date="2023-01" db="EMBL/GenBank/DDBJ databases">
        <authorList>
            <person name="Van Ghelder C."/>
            <person name="Rancurel C."/>
        </authorList>
    </citation>
    <scope>NUCLEOTIDE SEQUENCE</scope>
    <source>
        <strain evidence="1">CNCM I-4278</strain>
    </source>
</reference>
<dbReference type="AlphaFoldDB" id="A0A9W4UVN1"/>
<gene>
    <name evidence="1" type="ORF">PDIGIT_LOCUS15213</name>
</gene>
<evidence type="ECO:0000313" key="1">
    <source>
        <dbReference type="EMBL" id="CAI6342012.1"/>
    </source>
</evidence>
<protein>
    <submittedName>
        <fullName evidence="1">Uncharacterized protein</fullName>
    </submittedName>
</protein>
<proteinExistence type="predicted"/>
<evidence type="ECO:0000313" key="2">
    <source>
        <dbReference type="Proteomes" id="UP001152607"/>
    </source>
</evidence>
<dbReference type="EMBL" id="CAOQHR010000012">
    <property type="protein sequence ID" value="CAI6342012.1"/>
    <property type="molecule type" value="Genomic_DNA"/>
</dbReference>
<dbReference type="Proteomes" id="UP001152607">
    <property type="component" value="Unassembled WGS sequence"/>
</dbReference>
<keyword evidence="2" id="KW-1185">Reference proteome</keyword>